<gene>
    <name evidence="1" type="ORF">Ahy_B02g059673</name>
</gene>
<protein>
    <submittedName>
        <fullName evidence="1">Uncharacterized protein</fullName>
    </submittedName>
</protein>
<evidence type="ECO:0000313" key="1">
    <source>
        <dbReference type="EMBL" id="RYR25710.1"/>
    </source>
</evidence>
<organism evidence="1 2">
    <name type="scientific">Arachis hypogaea</name>
    <name type="common">Peanut</name>
    <dbReference type="NCBI Taxonomy" id="3818"/>
    <lineage>
        <taxon>Eukaryota</taxon>
        <taxon>Viridiplantae</taxon>
        <taxon>Streptophyta</taxon>
        <taxon>Embryophyta</taxon>
        <taxon>Tracheophyta</taxon>
        <taxon>Spermatophyta</taxon>
        <taxon>Magnoliopsida</taxon>
        <taxon>eudicotyledons</taxon>
        <taxon>Gunneridae</taxon>
        <taxon>Pentapetalae</taxon>
        <taxon>rosids</taxon>
        <taxon>fabids</taxon>
        <taxon>Fabales</taxon>
        <taxon>Fabaceae</taxon>
        <taxon>Papilionoideae</taxon>
        <taxon>50 kb inversion clade</taxon>
        <taxon>dalbergioids sensu lato</taxon>
        <taxon>Dalbergieae</taxon>
        <taxon>Pterocarpus clade</taxon>
        <taxon>Arachis</taxon>
    </lineage>
</organism>
<proteinExistence type="predicted"/>
<name>A0A445AH31_ARAHY</name>
<keyword evidence="2" id="KW-1185">Reference proteome</keyword>
<dbReference type="AlphaFoldDB" id="A0A445AH31"/>
<dbReference type="Proteomes" id="UP000289738">
    <property type="component" value="Chromosome B02"/>
</dbReference>
<sequence>MSIVIGIVLLLKKNLF</sequence>
<comment type="caution">
    <text evidence="1">The sequence shown here is derived from an EMBL/GenBank/DDBJ whole genome shotgun (WGS) entry which is preliminary data.</text>
</comment>
<reference evidence="1 2" key="1">
    <citation type="submission" date="2019-01" db="EMBL/GenBank/DDBJ databases">
        <title>Sequencing of cultivated peanut Arachis hypogaea provides insights into genome evolution and oil improvement.</title>
        <authorList>
            <person name="Chen X."/>
        </authorList>
    </citation>
    <scope>NUCLEOTIDE SEQUENCE [LARGE SCALE GENOMIC DNA]</scope>
    <source>
        <strain evidence="2">cv. Fuhuasheng</strain>
        <tissue evidence="1">Leaves</tissue>
    </source>
</reference>
<dbReference type="EMBL" id="SDMP01000012">
    <property type="protein sequence ID" value="RYR25710.1"/>
    <property type="molecule type" value="Genomic_DNA"/>
</dbReference>
<evidence type="ECO:0000313" key="2">
    <source>
        <dbReference type="Proteomes" id="UP000289738"/>
    </source>
</evidence>
<accession>A0A445AH31</accession>